<sequence>MSNPNDERILSVEHNGNVTYLSREDVQRVYDAMLETAVTEYLRLIGILGRNVRESRSESAEMSVPLLQQQQHHQLQEQHSQQQQQQQQHHQQQYIPMYKLNQHE</sequence>
<accession>A0A0V0SUV3</accession>
<dbReference type="EMBL" id="JYDJ01002345">
    <property type="protein sequence ID" value="KRX30596.1"/>
    <property type="molecule type" value="Genomic_DNA"/>
</dbReference>
<dbReference type="Proteomes" id="UP000055048">
    <property type="component" value="Unassembled WGS sequence"/>
</dbReference>
<protein>
    <submittedName>
        <fullName evidence="2">Uncharacterized protein</fullName>
    </submittedName>
</protein>
<name>A0A0V0SUV3_9BILA</name>
<gene>
    <name evidence="2" type="ORF">T05_11105</name>
</gene>
<reference evidence="2 3" key="1">
    <citation type="submission" date="2015-01" db="EMBL/GenBank/DDBJ databases">
        <title>Evolution of Trichinella species and genotypes.</title>
        <authorList>
            <person name="Korhonen P.K."/>
            <person name="Edoardo P."/>
            <person name="Giuseppe L.R."/>
            <person name="Gasser R.B."/>
        </authorList>
    </citation>
    <scope>NUCLEOTIDE SEQUENCE [LARGE SCALE GENOMIC DNA]</scope>
    <source>
        <strain evidence="2">ISS417</strain>
    </source>
</reference>
<proteinExistence type="predicted"/>
<comment type="caution">
    <text evidence="2">The sequence shown here is derived from an EMBL/GenBank/DDBJ whole genome shotgun (WGS) entry which is preliminary data.</text>
</comment>
<evidence type="ECO:0000313" key="3">
    <source>
        <dbReference type="Proteomes" id="UP000055048"/>
    </source>
</evidence>
<dbReference type="AlphaFoldDB" id="A0A0V0SUV3"/>
<organism evidence="2 3">
    <name type="scientific">Trichinella murrelli</name>
    <dbReference type="NCBI Taxonomy" id="144512"/>
    <lineage>
        <taxon>Eukaryota</taxon>
        <taxon>Metazoa</taxon>
        <taxon>Ecdysozoa</taxon>
        <taxon>Nematoda</taxon>
        <taxon>Enoplea</taxon>
        <taxon>Dorylaimia</taxon>
        <taxon>Trichinellida</taxon>
        <taxon>Trichinellidae</taxon>
        <taxon>Trichinella</taxon>
    </lineage>
</organism>
<feature type="compositionally biased region" description="Low complexity" evidence="1">
    <location>
        <begin position="66"/>
        <end position="93"/>
    </location>
</feature>
<keyword evidence="3" id="KW-1185">Reference proteome</keyword>
<evidence type="ECO:0000313" key="2">
    <source>
        <dbReference type="EMBL" id="KRX30596.1"/>
    </source>
</evidence>
<feature type="region of interest" description="Disordered" evidence="1">
    <location>
        <begin position="54"/>
        <end position="104"/>
    </location>
</feature>
<evidence type="ECO:0000256" key="1">
    <source>
        <dbReference type="SAM" id="MobiDB-lite"/>
    </source>
</evidence>